<dbReference type="AlphaFoldDB" id="I3CGQ5"/>
<dbReference type="STRING" id="395493.BegalDRAFT_1926"/>
<sequence>MYAQCPHCQTIFRVNTAHLNVAQGHVKCANCQHVFDASKNLIKEVPKENKKKTATAASVHQTATLTEDDLTDEDIADVVKNSKKSRLGTVIVWSIISVFLIGLLGLQYTWFMYPEVFLQNAQLRPVLVQGCELAGCQLPETRNLDAIHMQERIVQIHPESPDMLQVNATFVNDAPFPQPYPILELTFEDRHGKAIAQRRFTPKEYLNVDIKEEMQAGAIVHVRFDLIDMSYVIEGNSVMEGYRFEFL</sequence>
<dbReference type="eggNOG" id="COG1273">
    <property type="taxonomic scope" value="Bacteria"/>
</dbReference>
<keyword evidence="1" id="KW-0472">Membrane</keyword>
<evidence type="ECO:0000313" key="4">
    <source>
        <dbReference type="Proteomes" id="UP000005744"/>
    </source>
</evidence>
<dbReference type="NCBIfam" id="TIGR02098">
    <property type="entry name" value="MJ0042_CXXC"/>
    <property type="match status" value="1"/>
</dbReference>
<dbReference type="InterPro" id="IPR021834">
    <property type="entry name" value="DUF3426"/>
</dbReference>
<keyword evidence="1" id="KW-1133">Transmembrane helix</keyword>
<keyword evidence="1" id="KW-0812">Transmembrane</keyword>
<organism evidence="3 4">
    <name type="scientific">Beggiatoa alba B18LD</name>
    <dbReference type="NCBI Taxonomy" id="395493"/>
    <lineage>
        <taxon>Bacteria</taxon>
        <taxon>Pseudomonadati</taxon>
        <taxon>Pseudomonadota</taxon>
        <taxon>Gammaproteobacteria</taxon>
        <taxon>Thiotrichales</taxon>
        <taxon>Thiotrichaceae</taxon>
        <taxon>Beggiatoa</taxon>
    </lineage>
</organism>
<dbReference type="InterPro" id="IPR011723">
    <property type="entry name" value="Znf/thioredoxin_put"/>
</dbReference>
<dbReference type="Proteomes" id="UP000005744">
    <property type="component" value="Unassembled WGS sequence"/>
</dbReference>
<name>I3CGQ5_9GAMM</name>
<dbReference type="EMBL" id="JH600070">
    <property type="protein sequence ID" value="EIJ42798.1"/>
    <property type="molecule type" value="Genomic_DNA"/>
</dbReference>
<dbReference type="Pfam" id="PF13719">
    <property type="entry name" value="Zn_ribbon_5"/>
    <property type="match status" value="1"/>
</dbReference>
<keyword evidence="4" id="KW-1185">Reference proteome</keyword>
<dbReference type="HOGENOM" id="CLU_036053_0_0_6"/>
<dbReference type="RefSeq" id="WP_002686052.1">
    <property type="nucleotide sequence ID" value="NZ_JH600070.1"/>
</dbReference>
<evidence type="ECO:0000259" key="2">
    <source>
        <dbReference type="Pfam" id="PF13719"/>
    </source>
</evidence>
<dbReference type="Pfam" id="PF11906">
    <property type="entry name" value="DUF3426"/>
    <property type="match status" value="1"/>
</dbReference>
<protein>
    <recommendedName>
        <fullName evidence="2">Zinc finger/thioredoxin putative domain-containing protein</fullName>
    </recommendedName>
</protein>
<gene>
    <name evidence="3" type="ORF">BegalDRAFT_1926</name>
</gene>
<dbReference type="OrthoDB" id="6717714at2"/>
<feature type="domain" description="Zinc finger/thioredoxin putative" evidence="2">
    <location>
        <begin position="1"/>
        <end position="37"/>
    </location>
</feature>
<proteinExistence type="predicted"/>
<accession>I3CGQ5</accession>
<feature type="transmembrane region" description="Helical" evidence="1">
    <location>
        <begin position="90"/>
        <end position="113"/>
    </location>
</feature>
<evidence type="ECO:0000256" key="1">
    <source>
        <dbReference type="SAM" id="Phobius"/>
    </source>
</evidence>
<reference evidence="3 4" key="1">
    <citation type="submission" date="2011-11" db="EMBL/GenBank/DDBJ databases">
        <title>Improved High-Quality Draft sequence of Beggiatoa alba B18lD.</title>
        <authorList>
            <consortium name="US DOE Joint Genome Institute"/>
            <person name="Lucas S."/>
            <person name="Han J."/>
            <person name="Lapidus A."/>
            <person name="Cheng J.-F."/>
            <person name="Goodwin L."/>
            <person name="Pitluck S."/>
            <person name="Peters L."/>
            <person name="Mikhailova N."/>
            <person name="Held B."/>
            <person name="Detter J.C."/>
            <person name="Han C."/>
            <person name="Tapia R."/>
            <person name="Land M."/>
            <person name="Hauser L."/>
            <person name="Kyrpides N."/>
            <person name="Ivanova N."/>
            <person name="Pagani I."/>
            <person name="Samuel K."/>
            <person name="Teske A."/>
            <person name="Mueller J."/>
            <person name="Woyke T."/>
        </authorList>
    </citation>
    <scope>NUCLEOTIDE SEQUENCE [LARGE SCALE GENOMIC DNA]</scope>
    <source>
        <strain evidence="3 4">B18LD</strain>
    </source>
</reference>
<evidence type="ECO:0000313" key="3">
    <source>
        <dbReference type="EMBL" id="EIJ42798.1"/>
    </source>
</evidence>